<feature type="domain" description="Rad50/SbcC-type AAA" evidence="1">
    <location>
        <begin position="9"/>
        <end position="187"/>
    </location>
</feature>
<evidence type="ECO:0000313" key="2">
    <source>
        <dbReference type="EMBL" id="XCO76520.1"/>
    </source>
</evidence>
<dbReference type="InterPro" id="IPR038729">
    <property type="entry name" value="Rad50/SbcC_AAA"/>
</dbReference>
<dbReference type="GO" id="GO:0005524">
    <property type="term" value="F:ATP binding"/>
    <property type="evidence" value="ECO:0007669"/>
    <property type="project" value="UniProtKB-KW"/>
</dbReference>
<gene>
    <name evidence="2" type="ORF">ABU614_06970</name>
</gene>
<dbReference type="Gene3D" id="3.40.50.300">
    <property type="entry name" value="P-loop containing nucleotide triphosphate hydrolases"/>
    <property type="match status" value="2"/>
</dbReference>
<reference evidence="2" key="1">
    <citation type="submission" date="2024-06" db="EMBL/GenBank/DDBJ databases">
        <authorList>
            <person name="Li S."/>
        </authorList>
    </citation>
    <scope>NUCLEOTIDE SEQUENCE</scope>
    <source>
        <strain evidence="2">SR10</strain>
    </source>
</reference>
<dbReference type="EMBL" id="CP159925">
    <property type="protein sequence ID" value="XCO76520.1"/>
    <property type="molecule type" value="Genomic_DNA"/>
</dbReference>
<keyword evidence="2" id="KW-0067">ATP-binding</keyword>
<name>A0AAU8MZ74_9GAMM</name>
<dbReference type="InterPro" id="IPR027417">
    <property type="entry name" value="P-loop_NTPase"/>
</dbReference>
<dbReference type="RefSeq" id="WP_363799845.1">
    <property type="nucleotide sequence ID" value="NZ_CP159925.1"/>
</dbReference>
<evidence type="ECO:0000259" key="1">
    <source>
        <dbReference type="Pfam" id="PF13476"/>
    </source>
</evidence>
<dbReference type="GO" id="GO:0016887">
    <property type="term" value="F:ATP hydrolysis activity"/>
    <property type="evidence" value="ECO:0007669"/>
    <property type="project" value="InterPro"/>
</dbReference>
<sequence>MVHFPLLRRLTIYNYGLYPGAKRDGVFDLEFRPGLTLVLGANGLGKTTLMTMVFRLVAGTYDFSLSEEIGTTNLEPSELSRHARRQFADRVNDGATNARAVLELSIGPHVIVIERKLDDLALTRLEIDRQELPADEKVYQTQVCKSSGLGTYSDWLLVLRTLVFFFEDRRALVWDSGAQRQLLRCLFLSPEKAAEWTKQERAILQLDSRMRNLQAAWKREQKELSKTLRKVHSESGVRAALAAAESSLAQLTTQHDALVERVEQGEDSRQRARLSSLRAQGEHDKALRELERARLFAIQSHLPTTAESMKFLFARLMTDETCLACGTHGVDHKRDALRAMLAQHRCLVCETELPGSSNHVADIGDKRLLELQNQVEATLVHSLEQARLRDEVSAAYQKASEELTECAVQRNDVQDSIQSLINQLPPDEKRTADQHAKLVAVGELVTGLRAELAVEREKFRSSLDSYREEIQTFASGIKESFARISNGFLFEDSGLSWAPDRKNVGQAGGMEPVEYPAFAVELSGSNFTGLQRRHTPSQVSESQREFIDLAFRMALIEVASPDQASTLAVDAPESSLDAVFVDKAAHVLSQFAGAGHGSRLILTSNLGAGELVPQLLRAANPPGRRMEPLIDLFGAGVPTRAMQESKQAYEKYWALLRDNVERAEEDEDA</sequence>
<dbReference type="PANTHER" id="PTHR32182">
    <property type="entry name" value="DNA REPLICATION AND REPAIR PROTEIN RECF"/>
    <property type="match status" value="1"/>
</dbReference>
<organism evidence="2">
    <name type="scientific">Lysobacter firmicutimachus</name>
    <dbReference type="NCBI Taxonomy" id="1792846"/>
    <lineage>
        <taxon>Bacteria</taxon>
        <taxon>Pseudomonadati</taxon>
        <taxon>Pseudomonadota</taxon>
        <taxon>Gammaproteobacteria</taxon>
        <taxon>Lysobacterales</taxon>
        <taxon>Lysobacteraceae</taxon>
        <taxon>Lysobacter</taxon>
    </lineage>
</organism>
<dbReference type="Pfam" id="PF13476">
    <property type="entry name" value="AAA_23"/>
    <property type="match status" value="1"/>
</dbReference>
<proteinExistence type="predicted"/>
<dbReference type="PANTHER" id="PTHR32182:SF22">
    <property type="entry name" value="ATP-DEPENDENT ENDONUCLEASE, OLD FAMILY-RELATED"/>
    <property type="match status" value="1"/>
</dbReference>
<dbReference type="GO" id="GO:0006302">
    <property type="term" value="P:double-strand break repair"/>
    <property type="evidence" value="ECO:0007669"/>
    <property type="project" value="InterPro"/>
</dbReference>
<protein>
    <submittedName>
        <fullName evidence="2">ATP-binding protein</fullName>
    </submittedName>
</protein>
<dbReference type="GO" id="GO:0000731">
    <property type="term" value="P:DNA synthesis involved in DNA repair"/>
    <property type="evidence" value="ECO:0007669"/>
    <property type="project" value="TreeGrafter"/>
</dbReference>
<keyword evidence="2" id="KW-0547">Nucleotide-binding</keyword>
<dbReference type="AlphaFoldDB" id="A0AAU8MZ74"/>
<dbReference type="SUPFAM" id="SSF52540">
    <property type="entry name" value="P-loop containing nucleoside triphosphate hydrolases"/>
    <property type="match status" value="1"/>
</dbReference>
<accession>A0AAU8MZ74</accession>